<feature type="domain" description="AB hydrolase-1" evidence="1">
    <location>
        <begin position="28"/>
        <end position="268"/>
    </location>
</feature>
<organism evidence="2 3">
    <name type="scientific">Actinoplanes auranticolor</name>
    <dbReference type="NCBI Taxonomy" id="47988"/>
    <lineage>
        <taxon>Bacteria</taxon>
        <taxon>Bacillati</taxon>
        <taxon>Actinomycetota</taxon>
        <taxon>Actinomycetes</taxon>
        <taxon>Micromonosporales</taxon>
        <taxon>Micromonosporaceae</taxon>
        <taxon>Actinoplanes</taxon>
    </lineage>
</organism>
<dbReference type="AlphaFoldDB" id="A0A919SAU6"/>
<name>A0A919SAU6_9ACTN</name>
<comment type="caution">
    <text evidence="2">The sequence shown here is derived from an EMBL/GenBank/DDBJ whole genome shotgun (WGS) entry which is preliminary data.</text>
</comment>
<keyword evidence="3" id="KW-1185">Reference proteome</keyword>
<dbReference type="PANTHER" id="PTHR43689:SF8">
    <property type="entry name" value="ALPHA_BETA-HYDROLASES SUPERFAMILY PROTEIN"/>
    <property type="match status" value="1"/>
</dbReference>
<evidence type="ECO:0000259" key="1">
    <source>
        <dbReference type="Pfam" id="PF00561"/>
    </source>
</evidence>
<dbReference type="SUPFAM" id="SSF53474">
    <property type="entry name" value="alpha/beta-Hydrolases"/>
    <property type="match status" value="1"/>
</dbReference>
<keyword evidence="2" id="KW-0378">Hydrolase</keyword>
<sequence length="287" mass="30935">MSGPGPVREVTVRGARIRVRESGDPGHPPVLLLHGIGRSLEDWDPQHERLAGDHRLISVDLPGFGLSEPLPGRVTLAALAEGVAATVDALGEDRPLHVMGNSLGGAVAMRMLAVAPSRIATLTLVNSAGFGKEVTLALRILAVPGLGKTLLRRLDARSAYRIERSLFHDRAHVTQERVEFALRVAARPHNARVYLETARELGTLRGIRAPWRQTLLGQVAAQAKPALIVWGDRDLILPATHLAAARAAFPHATTHLFADTGHMPQIERADDFADLARLFLAAHSSPV</sequence>
<dbReference type="PRINTS" id="PR00111">
    <property type="entry name" value="ABHYDROLASE"/>
</dbReference>
<evidence type="ECO:0000313" key="3">
    <source>
        <dbReference type="Proteomes" id="UP000681340"/>
    </source>
</evidence>
<dbReference type="EMBL" id="BOQL01000024">
    <property type="protein sequence ID" value="GIM68102.1"/>
    <property type="molecule type" value="Genomic_DNA"/>
</dbReference>
<dbReference type="PANTHER" id="PTHR43689">
    <property type="entry name" value="HYDROLASE"/>
    <property type="match status" value="1"/>
</dbReference>
<dbReference type="RefSeq" id="WP_212989009.1">
    <property type="nucleotide sequence ID" value="NZ_BAABEA010000008.1"/>
</dbReference>
<dbReference type="Proteomes" id="UP000681340">
    <property type="component" value="Unassembled WGS sequence"/>
</dbReference>
<evidence type="ECO:0000313" key="2">
    <source>
        <dbReference type="EMBL" id="GIM68102.1"/>
    </source>
</evidence>
<dbReference type="InterPro" id="IPR000073">
    <property type="entry name" value="AB_hydrolase_1"/>
</dbReference>
<dbReference type="Pfam" id="PF00561">
    <property type="entry name" value="Abhydrolase_1"/>
    <property type="match status" value="1"/>
</dbReference>
<reference evidence="2" key="1">
    <citation type="submission" date="2021-03" db="EMBL/GenBank/DDBJ databases">
        <title>Whole genome shotgun sequence of Actinoplanes auranticolor NBRC 12245.</title>
        <authorList>
            <person name="Komaki H."/>
            <person name="Tamura T."/>
        </authorList>
    </citation>
    <scope>NUCLEOTIDE SEQUENCE</scope>
    <source>
        <strain evidence="2">NBRC 12245</strain>
    </source>
</reference>
<accession>A0A919SAU6</accession>
<protein>
    <submittedName>
        <fullName evidence="2">Alpha/beta hydrolase</fullName>
    </submittedName>
</protein>
<dbReference type="Gene3D" id="3.40.50.1820">
    <property type="entry name" value="alpha/beta hydrolase"/>
    <property type="match status" value="1"/>
</dbReference>
<dbReference type="InterPro" id="IPR029058">
    <property type="entry name" value="AB_hydrolase_fold"/>
</dbReference>
<gene>
    <name evidence="2" type="ORF">Aau02nite_30140</name>
</gene>
<proteinExistence type="predicted"/>
<dbReference type="GO" id="GO:0016787">
    <property type="term" value="F:hydrolase activity"/>
    <property type="evidence" value="ECO:0007669"/>
    <property type="project" value="UniProtKB-KW"/>
</dbReference>